<reference evidence="3 4" key="2">
    <citation type="submission" date="2018-11" db="EMBL/GenBank/DDBJ databases">
        <authorList>
            <consortium name="Pathogen Informatics"/>
        </authorList>
    </citation>
    <scope>NUCLEOTIDE SEQUENCE [LARGE SCALE GENOMIC DNA]</scope>
</reference>
<dbReference type="Pfam" id="PF05020">
    <property type="entry name" value="zf-NPL4"/>
    <property type="match status" value="1"/>
</dbReference>
<proteinExistence type="inferred from homology"/>
<dbReference type="OrthoDB" id="10251089at2759"/>
<evidence type="ECO:0000313" key="5">
    <source>
        <dbReference type="WBParaSite" id="SBAD_0000097201-mRNA-1"/>
    </source>
</evidence>
<dbReference type="PANTHER" id="PTHR12710:SF0">
    <property type="entry name" value="NUCLEAR PROTEIN LOCALIZATION PROTEIN 4 HOMOLOG"/>
    <property type="match status" value="1"/>
</dbReference>
<dbReference type="InterPro" id="IPR007716">
    <property type="entry name" value="NPL4_Zn-bd_put"/>
</dbReference>
<sequence length="399" mass="45513">MTVTITNIDSCSNATPPYDEDYLNKKEIKHMSFHSYLRKILGGKSTTTTCPLEKAVCKIKPGCVLHPPWPEGICSKCQPDAAITLNLQRYRHVDNISFENEFLVNRFLDYWRQCGQQRVGYLLGRYEPYYDVPLGIRAVVSAIYEPPQMSGENFVQLEDDATEQQVDALCKALEIRRIGWIFTDLVAEPKGNGSVKHTRHADTYLISAEECITAGYLQNRYPNVCKYSPDAYFGSKFVTVIVSGGEDHQVHFFGYQVSNLCASLVDANCLFPTMDAPELAYVKESSSLQYVPDVYYKKTDEYKNEVLKIGRPLPVEYLVVDIPAGMPKEPLFSFFAGTQFEPFAVENRMALHAQSLDAVRSYVSQFGVNQIMEMSFDFHFLLYLLLNEFCKFTMVRDIY</sequence>
<dbReference type="PANTHER" id="PTHR12710">
    <property type="entry name" value="NUCLEAR PROTEIN LOCALIZATION 4"/>
    <property type="match status" value="1"/>
</dbReference>
<organism evidence="5">
    <name type="scientific">Soboliphyme baturini</name>
    <dbReference type="NCBI Taxonomy" id="241478"/>
    <lineage>
        <taxon>Eukaryota</taxon>
        <taxon>Metazoa</taxon>
        <taxon>Ecdysozoa</taxon>
        <taxon>Nematoda</taxon>
        <taxon>Enoplea</taxon>
        <taxon>Dorylaimia</taxon>
        <taxon>Dioctophymatida</taxon>
        <taxon>Dioctophymatoidea</taxon>
        <taxon>Soboliphymatidae</taxon>
        <taxon>Soboliphyme</taxon>
    </lineage>
</organism>
<evidence type="ECO:0000313" key="4">
    <source>
        <dbReference type="Proteomes" id="UP000270296"/>
    </source>
</evidence>
<evidence type="ECO:0000313" key="3">
    <source>
        <dbReference type="EMBL" id="VDO92706.1"/>
    </source>
</evidence>
<dbReference type="InterPro" id="IPR016563">
    <property type="entry name" value="Npl4"/>
</dbReference>
<dbReference type="WBParaSite" id="SBAD_0000097201-mRNA-1">
    <property type="protein sequence ID" value="SBAD_0000097201-mRNA-1"/>
    <property type="gene ID" value="SBAD_0000097201"/>
</dbReference>
<dbReference type="AlphaFoldDB" id="A0A183IBE8"/>
<evidence type="ECO:0000259" key="2">
    <source>
        <dbReference type="PROSITE" id="PS50249"/>
    </source>
</evidence>
<dbReference type="CDD" id="cd08061">
    <property type="entry name" value="MPN_NPL4"/>
    <property type="match status" value="1"/>
</dbReference>
<feature type="domain" description="MPN" evidence="2">
    <location>
        <begin position="96"/>
        <end position="233"/>
    </location>
</feature>
<dbReference type="GO" id="GO:0031625">
    <property type="term" value="F:ubiquitin protein ligase binding"/>
    <property type="evidence" value="ECO:0007669"/>
    <property type="project" value="TreeGrafter"/>
</dbReference>
<gene>
    <name evidence="3" type="ORF">SBAD_LOCUS942</name>
</gene>
<dbReference type="Proteomes" id="UP000270296">
    <property type="component" value="Unassembled WGS sequence"/>
</dbReference>
<dbReference type="InterPro" id="IPR007717">
    <property type="entry name" value="NPL4_C"/>
</dbReference>
<dbReference type="InterPro" id="IPR037518">
    <property type="entry name" value="MPN"/>
</dbReference>
<keyword evidence="4" id="KW-1185">Reference proteome</keyword>
<comment type="similarity">
    <text evidence="1">Belongs to the NPL4 family.</text>
</comment>
<protein>
    <submittedName>
        <fullName evidence="5">MPN domain-containing protein</fullName>
    </submittedName>
</protein>
<dbReference type="GO" id="GO:0005634">
    <property type="term" value="C:nucleus"/>
    <property type="evidence" value="ECO:0007669"/>
    <property type="project" value="TreeGrafter"/>
</dbReference>
<dbReference type="GO" id="GO:0006511">
    <property type="term" value="P:ubiquitin-dependent protein catabolic process"/>
    <property type="evidence" value="ECO:0007669"/>
    <property type="project" value="InterPro"/>
</dbReference>
<dbReference type="Pfam" id="PF05021">
    <property type="entry name" value="NPL4"/>
    <property type="match status" value="1"/>
</dbReference>
<dbReference type="EMBL" id="UZAM01006665">
    <property type="protein sequence ID" value="VDO92706.1"/>
    <property type="molecule type" value="Genomic_DNA"/>
</dbReference>
<dbReference type="GO" id="GO:0043130">
    <property type="term" value="F:ubiquitin binding"/>
    <property type="evidence" value="ECO:0007669"/>
    <property type="project" value="TreeGrafter"/>
</dbReference>
<accession>A0A183IBE8</accession>
<name>A0A183IBE8_9BILA</name>
<evidence type="ECO:0000256" key="1">
    <source>
        <dbReference type="ARBA" id="ARBA00011025"/>
    </source>
</evidence>
<reference evidence="5" key="1">
    <citation type="submission" date="2016-06" db="UniProtKB">
        <authorList>
            <consortium name="WormBaseParasite"/>
        </authorList>
    </citation>
    <scope>IDENTIFICATION</scope>
</reference>
<dbReference type="PROSITE" id="PS50249">
    <property type="entry name" value="MPN"/>
    <property type="match status" value="1"/>
</dbReference>